<dbReference type="InterPro" id="IPR005031">
    <property type="entry name" value="COQ10_START"/>
</dbReference>
<feature type="compositionally biased region" description="Basic and acidic residues" evidence="1">
    <location>
        <begin position="236"/>
        <end position="261"/>
    </location>
</feature>
<evidence type="ECO:0000259" key="2">
    <source>
        <dbReference type="Pfam" id="PF03364"/>
    </source>
</evidence>
<dbReference type="PANTHER" id="PTHR33824:SF7">
    <property type="entry name" value="POLYKETIDE CYCLASE_DEHYDRASE AND LIPID TRANSPORT SUPERFAMILY PROTEIN"/>
    <property type="match status" value="1"/>
</dbReference>
<feature type="domain" description="Coenzyme Q-binding protein COQ10 START" evidence="2">
    <location>
        <begin position="83"/>
        <end position="206"/>
    </location>
</feature>
<dbReference type="Proteomes" id="UP001059617">
    <property type="component" value="Chromosome"/>
</dbReference>
<accession>A0ABY5VQ45</accession>
<reference evidence="3" key="2">
    <citation type="submission" date="2022-09" db="EMBL/GenBank/DDBJ databases">
        <title>Biosynthetic gene clusters of Dactylosporangioum fulvum.</title>
        <authorList>
            <person name="Caradec T."/>
        </authorList>
    </citation>
    <scope>NUCLEOTIDE SEQUENCE</scope>
    <source>
        <strain evidence="3">NRRL B-16292</strain>
    </source>
</reference>
<evidence type="ECO:0000313" key="4">
    <source>
        <dbReference type="Proteomes" id="UP001059617"/>
    </source>
</evidence>
<sequence>MESLRGRVGDLTERLTGFAERSENPTLVAAAKGAEQLAGGGSPAKATLKGGIAGGLAKLKQAFGGGKRSKKLKLTNIVEYVDVGVPVRVAYNQWTEFEDIPRFTKKVEKVEREKEQEKLHWRAQIFLSHRDWDAQIVEMVPDERIVWRSKGAKGYPDGAISFHALTPTLTRVVLIIEYHPKGFFEQTGNLWRAQGRRARLELKHFVRHCMTQAVLNPEQLEGWRGVIHDGEVVTDHETAVEQEQEREKAEERGEGREGREREEEEREEEERGEGRERRERRGRREDEEERERGRTREGRGRDEEHERGNGHSRREGRRHGGDRDWDDHERERRDREGRDRHESGNGRGRRDAGGEGPGNRPRNR</sequence>
<reference evidence="3" key="1">
    <citation type="submission" date="2021-04" db="EMBL/GenBank/DDBJ databases">
        <authorList>
            <person name="Hartkoorn R.C."/>
            <person name="Beaudoing E."/>
            <person name="Hot D."/>
        </authorList>
    </citation>
    <scope>NUCLEOTIDE SEQUENCE</scope>
    <source>
        <strain evidence="3">NRRL B-16292</strain>
    </source>
</reference>
<dbReference type="PANTHER" id="PTHR33824">
    <property type="entry name" value="POLYKETIDE CYCLASE/DEHYDRASE AND LIPID TRANSPORT SUPERFAMILY PROTEIN"/>
    <property type="match status" value="1"/>
</dbReference>
<evidence type="ECO:0000256" key="1">
    <source>
        <dbReference type="SAM" id="MobiDB-lite"/>
    </source>
</evidence>
<organism evidence="3 4">
    <name type="scientific">Dactylosporangium fulvum</name>
    <dbReference type="NCBI Taxonomy" id="53359"/>
    <lineage>
        <taxon>Bacteria</taxon>
        <taxon>Bacillati</taxon>
        <taxon>Actinomycetota</taxon>
        <taxon>Actinomycetes</taxon>
        <taxon>Micromonosporales</taxon>
        <taxon>Micromonosporaceae</taxon>
        <taxon>Dactylosporangium</taxon>
    </lineage>
</organism>
<dbReference type="SUPFAM" id="SSF55961">
    <property type="entry name" value="Bet v1-like"/>
    <property type="match status" value="1"/>
</dbReference>
<dbReference type="Pfam" id="PF03364">
    <property type="entry name" value="Polyketide_cyc"/>
    <property type="match status" value="1"/>
</dbReference>
<dbReference type="Gene3D" id="3.30.530.20">
    <property type="match status" value="1"/>
</dbReference>
<name>A0ABY5VQ45_9ACTN</name>
<dbReference type="InterPro" id="IPR023393">
    <property type="entry name" value="START-like_dom_sf"/>
</dbReference>
<dbReference type="CDD" id="cd07817">
    <property type="entry name" value="SRPBCC_8"/>
    <property type="match status" value="1"/>
</dbReference>
<protein>
    <submittedName>
        <fullName evidence="3">SRPBCC family protein</fullName>
    </submittedName>
</protein>
<feature type="region of interest" description="Disordered" evidence="1">
    <location>
        <begin position="236"/>
        <end position="364"/>
    </location>
</feature>
<keyword evidence="4" id="KW-1185">Reference proteome</keyword>
<feature type="compositionally biased region" description="Acidic residues" evidence="1">
    <location>
        <begin position="262"/>
        <end position="271"/>
    </location>
</feature>
<dbReference type="EMBL" id="CP073720">
    <property type="protein sequence ID" value="UWP79280.1"/>
    <property type="molecule type" value="Genomic_DNA"/>
</dbReference>
<proteinExistence type="predicted"/>
<evidence type="ECO:0000313" key="3">
    <source>
        <dbReference type="EMBL" id="UWP79280.1"/>
    </source>
</evidence>
<feature type="compositionally biased region" description="Basic and acidic residues" evidence="1">
    <location>
        <begin position="272"/>
        <end position="353"/>
    </location>
</feature>
<dbReference type="InterPro" id="IPR047137">
    <property type="entry name" value="ORF3"/>
</dbReference>
<dbReference type="RefSeq" id="WP_259856917.1">
    <property type="nucleotide sequence ID" value="NZ_CP073720.1"/>
</dbReference>
<gene>
    <name evidence="3" type="ORF">Dfulv_29435</name>
</gene>